<proteinExistence type="predicted"/>
<dbReference type="AlphaFoldDB" id="A0AAW2ZHI9"/>
<protein>
    <submittedName>
        <fullName evidence="1">Alr</fullName>
    </submittedName>
</protein>
<evidence type="ECO:0000313" key="2">
    <source>
        <dbReference type="Proteomes" id="UP001431209"/>
    </source>
</evidence>
<name>A0AAW2ZHI9_9EUKA</name>
<evidence type="ECO:0000313" key="1">
    <source>
        <dbReference type="EMBL" id="KAL0488757.1"/>
    </source>
</evidence>
<dbReference type="EMBL" id="JAOPGA020001475">
    <property type="protein sequence ID" value="KAL0488757.1"/>
    <property type="molecule type" value="Genomic_DNA"/>
</dbReference>
<accession>A0AAW2ZHI9</accession>
<comment type="caution">
    <text evidence="1">The sequence shown here is derived from an EMBL/GenBank/DDBJ whole genome shotgun (WGS) entry which is preliminary data.</text>
</comment>
<dbReference type="Proteomes" id="UP001431209">
    <property type="component" value="Unassembled WGS sequence"/>
</dbReference>
<sequence>MFRQGINTLTPAMQKRVFSMFVKSLPKRGAKDSQIDYPKQHESQIAEIKQRAQKEEEVPMGPLGETELYVTPGYRERHMLDVTKRQPARQNVYAGHAYNPPPQGYYDDIDAWWSDPIQKEYLYRDDAEWISSQECLLYTLYFFGFCAAFWEFYRHFSLPVRQINPLLATKLTQEEKDVARAAIEERKRLCEKYNVKYA</sequence>
<reference evidence="1 2" key="1">
    <citation type="submission" date="2024-03" db="EMBL/GenBank/DDBJ databases">
        <title>The Acrasis kona genome and developmental transcriptomes reveal deep origins of eukaryotic multicellular pathways.</title>
        <authorList>
            <person name="Sheikh S."/>
            <person name="Fu C.-J."/>
            <person name="Brown M.W."/>
            <person name="Baldauf S.L."/>
        </authorList>
    </citation>
    <scope>NUCLEOTIDE SEQUENCE [LARGE SCALE GENOMIC DNA]</scope>
    <source>
        <strain evidence="1 2">ATCC MYA-3509</strain>
    </source>
</reference>
<keyword evidence="2" id="KW-1185">Reference proteome</keyword>
<gene>
    <name evidence="1" type="ORF">AKO1_003871</name>
</gene>
<organism evidence="1 2">
    <name type="scientific">Acrasis kona</name>
    <dbReference type="NCBI Taxonomy" id="1008807"/>
    <lineage>
        <taxon>Eukaryota</taxon>
        <taxon>Discoba</taxon>
        <taxon>Heterolobosea</taxon>
        <taxon>Tetramitia</taxon>
        <taxon>Eutetramitia</taxon>
        <taxon>Acrasidae</taxon>
        <taxon>Acrasis</taxon>
    </lineage>
</organism>